<evidence type="ECO:0000313" key="4">
    <source>
        <dbReference type="Proteomes" id="UP000076727"/>
    </source>
</evidence>
<dbReference type="GO" id="GO:0008270">
    <property type="term" value="F:zinc ion binding"/>
    <property type="evidence" value="ECO:0007669"/>
    <property type="project" value="UniProtKB-KW"/>
</dbReference>
<evidence type="ECO:0000313" key="3">
    <source>
        <dbReference type="EMBL" id="KZT66944.1"/>
    </source>
</evidence>
<evidence type="ECO:0000259" key="2">
    <source>
        <dbReference type="PROSITE" id="PS50157"/>
    </source>
</evidence>
<reference evidence="3 4" key="1">
    <citation type="journal article" date="2016" name="Mol. Biol. Evol.">
        <title>Comparative Genomics of Early-Diverging Mushroom-Forming Fungi Provides Insights into the Origins of Lignocellulose Decay Capabilities.</title>
        <authorList>
            <person name="Nagy L.G."/>
            <person name="Riley R."/>
            <person name="Tritt A."/>
            <person name="Adam C."/>
            <person name="Daum C."/>
            <person name="Floudas D."/>
            <person name="Sun H."/>
            <person name="Yadav J.S."/>
            <person name="Pangilinan J."/>
            <person name="Larsson K.H."/>
            <person name="Matsuura K."/>
            <person name="Barry K."/>
            <person name="Labutti K."/>
            <person name="Kuo R."/>
            <person name="Ohm R.A."/>
            <person name="Bhattacharya S.S."/>
            <person name="Shirouzu T."/>
            <person name="Yoshinaga Y."/>
            <person name="Martin F.M."/>
            <person name="Grigoriev I.V."/>
            <person name="Hibbett D.S."/>
        </authorList>
    </citation>
    <scope>NUCLEOTIDE SEQUENCE [LARGE SCALE GENOMIC DNA]</scope>
    <source>
        <strain evidence="3 4">L-15889</strain>
    </source>
</reference>
<dbReference type="OrthoDB" id="2798556at2759"/>
<name>A0A165NGG6_9APHY</name>
<protein>
    <recommendedName>
        <fullName evidence="2">C2H2-type domain-containing protein</fullName>
    </recommendedName>
</protein>
<organism evidence="3 4">
    <name type="scientific">Daedalea quercina L-15889</name>
    <dbReference type="NCBI Taxonomy" id="1314783"/>
    <lineage>
        <taxon>Eukaryota</taxon>
        <taxon>Fungi</taxon>
        <taxon>Dikarya</taxon>
        <taxon>Basidiomycota</taxon>
        <taxon>Agaricomycotina</taxon>
        <taxon>Agaricomycetes</taxon>
        <taxon>Polyporales</taxon>
        <taxon>Fomitopsis</taxon>
    </lineage>
</organism>
<dbReference type="PROSITE" id="PS00028">
    <property type="entry name" value="ZINC_FINGER_C2H2_1"/>
    <property type="match status" value="1"/>
</dbReference>
<gene>
    <name evidence="3" type="ORF">DAEQUDRAFT_729736</name>
</gene>
<dbReference type="AlphaFoldDB" id="A0A165NGG6"/>
<dbReference type="Proteomes" id="UP000076727">
    <property type="component" value="Unassembled WGS sequence"/>
</dbReference>
<keyword evidence="1" id="KW-0862">Zinc</keyword>
<evidence type="ECO:0000256" key="1">
    <source>
        <dbReference type="PROSITE-ProRule" id="PRU00042"/>
    </source>
</evidence>
<dbReference type="STRING" id="1314783.A0A165NGG6"/>
<accession>A0A165NGG6</accession>
<feature type="domain" description="C2H2-type" evidence="2">
    <location>
        <begin position="204"/>
        <end position="230"/>
    </location>
</feature>
<keyword evidence="1" id="KW-0479">Metal-binding</keyword>
<proteinExistence type="predicted"/>
<dbReference type="SMART" id="SM00355">
    <property type="entry name" value="ZnF_C2H2"/>
    <property type="match status" value="2"/>
</dbReference>
<dbReference type="InterPro" id="IPR013087">
    <property type="entry name" value="Znf_C2H2_type"/>
</dbReference>
<sequence>MDSGADEAMHSNMDGRHILYTGHQLSPPVFSEDSGPSLFIAPGPPQAVTVPLLDLEAFRNDIYSSVGYEHAPIAEAILELLRMYTKVKAEGRLHSTPSPILRPLSHSSSPEPGYDISHPEANHDDATGLVLCRWRGCRERIGSTNHDVREHVLANHLADISVPGEDWRSSNSKVPCRWIECDVRLLARSVPKHICGAHLKATVFVCPVEGCDEKLSRADALRRHIQKKHG</sequence>
<dbReference type="EMBL" id="KV429082">
    <property type="protein sequence ID" value="KZT66944.1"/>
    <property type="molecule type" value="Genomic_DNA"/>
</dbReference>
<keyword evidence="4" id="KW-1185">Reference proteome</keyword>
<keyword evidence="1" id="KW-0863">Zinc-finger</keyword>
<dbReference type="PROSITE" id="PS50157">
    <property type="entry name" value="ZINC_FINGER_C2H2_2"/>
    <property type="match status" value="1"/>
</dbReference>